<accession>A0AAD7GCV3</accession>
<organism evidence="1 2">
    <name type="scientific">Mycena rosella</name>
    <name type="common">Pink bonnet</name>
    <name type="synonym">Agaricus rosellus</name>
    <dbReference type="NCBI Taxonomy" id="1033263"/>
    <lineage>
        <taxon>Eukaryota</taxon>
        <taxon>Fungi</taxon>
        <taxon>Dikarya</taxon>
        <taxon>Basidiomycota</taxon>
        <taxon>Agaricomycotina</taxon>
        <taxon>Agaricomycetes</taxon>
        <taxon>Agaricomycetidae</taxon>
        <taxon>Agaricales</taxon>
        <taxon>Marasmiineae</taxon>
        <taxon>Mycenaceae</taxon>
        <taxon>Mycena</taxon>
    </lineage>
</organism>
<evidence type="ECO:0000313" key="2">
    <source>
        <dbReference type="Proteomes" id="UP001221757"/>
    </source>
</evidence>
<dbReference type="Proteomes" id="UP001221757">
    <property type="component" value="Unassembled WGS sequence"/>
</dbReference>
<dbReference type="EMBL" id="JARKIE010000138">
    <property type="protein sequence ID" value="KAJ7677502.1"/>
    <property type="molecule type" value="Genomic_DNA"/>
</dbReference>
<dbReference type="GO" id="GO:0016810">
    <property type="term" value="F:hydrolase activity, acting on carbon-nitrogen (but not peptide) bonds"/>
    <property type="evidence" value="ECO:0007669"/>
    <property type="project" value="InterPro"/>
</dbReference>
<dbReference type="InterPro" id="IPR011059">
    <property type="entry name" value="Metal-dep_hydrolase_composite"/>
</dbReference>
<evidence type="ECO:0000313" key="1">
    <source>
        <dbReference type="EMBL" id="KAJ7677502.1"/>
    </source>
</evidence>
<reference evidence="1" key="1">
    <citation type="submission" date="2023-03" db="EMBL/GenBank/DDBJ databases">
        <title>Massive genome expansion in bonnet fungi (Mycena s.s.) driven by repeated elements and novel gene families across ecological guilds.</title>
        <authorList>
            <consortium name="Lawrence Berkeley National Laboratory"/>
            <person name="Harder C.B."/>
            <person name="Miyauchi S."/>
            <person name="Viragh M."/>
            <person name="Kuo A."/>
            <person name="Thoen E."/>
            <person name="Andreopoulos B."/>
            <person name="Lu D."/>
            <person name="Skrede I."/>
            <person name="Drula E."/>
            <person name="Henrissat B."/>
            <person name="Morin E."/>
            <person name="Kohler A."/>
            <person name="Barry K."/>
            <person name="LaButti K."/>
            <person name="Morin E."/>
            <person name="Salamov A."/>
            <person name="Lipzen A."/>
            <person name="Mereny Z."/>
            <person name="Hegedus B."/>
            <person name="Baldrian P."/>
            <person name="Stursova M."/>
            <person name="Weitz H."/>
            <person name="Taylor A."/>
            <person name="Grigoriev I.V."/>
            <person name="Nagy L.G."/>
            <person name="Martin F."/>
            <person name="Kauserud H."/>
        </authorList>
    </citation>
    <scope>NUCLEOTIDE SEQUENCE</scope>
    <source>
        <strain evidence="1">CBHHK067</strain>
    </source>
</reference>
<proteinExistence type="predicted"/>
<protein>
    <submittedName>
        <fullName evidence="1">Uncharacterized protein</fullName>
    </submittedName>
</protein>
<comment type="caution">
    <text evidence="1">The sequence shown here is derived from an EMBL/GenBank/DDBJ whole genome shotgun (WGS) entry which is preliminary data.</text>
</comment>
<keyword evidence="2" id="KW-1185">Reference proteome</keyword>
<dbReference type="Gene3D" id="2.30.40.10">
    <property type="entry name" value="Urease, subunit C, domain 1"/>
    <property type="match status" value="1"/>
</dbReference>
<sequence>MTMYLLVTDSTGVITHFDAAQSAQSQAALNSYTEPCIPRHCDFVLPTFVDLHLHAPQFRKRAAPPVDGGTGCISFKARNGWMKTQRSPGGSILAWLNVLSTTDRGPSCSSGSLKRIQVYLLPSVLSHGWR</sequence>
<name>A0AAD7GCV3_MYCRO</name>
<gene>
    <name evidence="1" type="ORF">B0H17DRAFT_115026</name>
</gene>
<dbReference type="Gene3D" id="3.20.20.140">
    <property type="entry name" value="Metal-dependent hydrolases"/>
    <property type="match status" value="1"/>
</dbReference>
<dbReference type="AlphaFoldDB" id="A0AAD7GCV3"/>